<dbReference type="OrthoDB" id="1301694at2759"/>
<dbReference type="Proteomes" id="UP000257109">
    <property type="component" value="Unassembled WGS sequence"/>
</dbReference>
<dbReference type="AlphaFoldDB" id="A0A371GYL9"/>
<dbReference type="GO" id="GO:0003676">
    <property type="term" value="F:nucleic acid binding"/>
    <property type="evidence" value="ECO:0007669"/>
    <property type="project" value="InterPro"/>
</dbReference>
<dbReference type="InterPro" id="IPR036397">
    <property type="entry name" value="RNaseH_sf"/>
</dbReference>
<comment type="caution">
    <text evidence="2">The sequence shown here is derived from an EMBL/GenBank/DDBJ whole genome shotgun (WGS) entry which is preliminary data.</text>
</comment>
<evidence type="ECO:0000313" key="2">
    <source>
        <dbReference type="EMBL" id="RDX95644.1"/>
    </source>
</evidence>
<name>A0A371GYL9_MUCPR</name>
<proteinExistence type="predicted"/>
<organism evidence="2 3">
    <name type="scientific">Mucuna pruriens</name>
    <name type="common">Velvet bean</name>
    <name type="synonym">Dolichos pruriens</name>
    <dbReference type="NCBI Taxonomy" id="157652"/>
    <lineage>
        <taxon>Eukaryota</taxon>
        <taxon>Viridiplantae</taxon>
        <taxon>Streptophyta</taxon>
        <taxon>Embryophyta</taxon>
        <taxon>Tracheophyta</taxon>
        <taxon>Spermatophyta</taxon>
        <taxon>Magnoliopsida</taxon>
        <taxon>eudicotyledons</taxon>
        <taxon>Gunneridae</taxon>
        <taxon>Pentapetalae</taxon>
        <taxon>rosids</taxon>
        <taxon>fabids</taxon>
        <taxon>Fabales</taxon>
        <taxon>Fabaceae</taxon>
        <taxon>Papilionoideae</taxon>
        <taxon>50 kb inversion clade</taxon>
        <taxon>NPAAA clade</taxon>
        <taxon>indigoferoid/millettioid clade</taxon>
        <taxon>Phaseoleae</taxon>
        <taxon>Mucuna</taxon>
    </lineage>
</organism>
<reference evidence="2" key="1">
    <citation type="submission" date="2018-05" db="EMBL/GenBank/DDBJ databases">
        <title>Draft genome of Mucuna pruriens seed.</title>
        <authorList>
            <person name="Nnadi N.E."/>
            <person name="Vos R."/>
            <person name="Hasami M.H."/>
            <person name="Devisetty U.K."/>
            <person name="Aguiy J.C."/>
        </authorList>
    </citation>
    <scope>NUCLEOTIDE SEQUENCE [LARGE SCALE GENOMIC DNA]</scope>
    <source>
        <strain evidence="2">JCA_2017</strain>
    </source>
</reference>
<dbReference type="SUPFAM" id="SSF53098">
    <property type="entry name" value="Ribonuclease H-like"/>
    <property type="match status" value="1"/>
</dbReference>
<sequence>MLGVDILGPFPLAPGQWIEVEPIASILAERVRIKQSFTSVEHPQSNEQTEVTTRVILRGLRRRLEESKGCWVEELSQIEEASQRVSLFQNKNNEVELRANLDLLQEEREMAYIQEFITKARVARRYNNGFPTPYLKRCPSLAKNPHGGSHEQVNAQLGRSIQSLRGGRAGNI</sequence>
<dbReference type="Gene3D" id="3.30.420.10">
    <property type="entry name" value="Ribonuclease H-like superfamily/Ribonuclease H"/>
    <property type="match status" value="1"/>
</dbReference>
<evidence type="ECO:0000256" key="1">
    <source>
        <dbReference type="SAM" id="MobiDB-lite"/>
    </source>
</evidence>
<gene>
    <name evidence="2" type="ORF">CR513_21813</name>
</gene>
<keyword evidence="3" id="KW-1185">Reference proteome</keyword>
<protein>
    <submittedName>
        <fullName evidence="2">Uncharacterized protein</fullName>
    </submittedName>
</protein>
<feature type="compositionally biased region" description="Polar residues" evidence="1">
    <location>
        <begin position="151"/>
        <end position="160"/>
    </location>
</feature>
<dbReference type="InterPro" id="IPR012337">
    <property type="entry name" value="RNaseH-like_sf"/>
</dbReference>
<dbReference type="EMBL" id="QJKJ01004081">
    <property type="protein sequence ID" value="RDX95644.1"/>
    <property type="molecule type" value="Genomic_DNA"/>
</dbReference>
<accession>A0A371GYL9</accession>
<feature type="non-terminal residue" evidence="2">
    <location>
        <position position="1"/>
    </location>
</feature>
<feature type="region of interest" description="Disordered" evidence="1">
    <location>
        <begin position="141"/>
        <end position="160"/>
    </location>
</feature>
<evidence type="ECO:0000313" key="3">
    <source>
        <dbReference type="Proteomes" id="UP000257109"/>
    </source>
</evidence>